<gene>
    <name evidence="1" type="ORF">R4P48_17840</name>
</gene>
<organism evidence="1 2">
    <name type="scientific">Atlantibacter subterraneus</name>
    <dbReference type="NCBI Taxonomy" id="255519"/>
    <lineage>
        <taxon>Bacteria</taxon>
        <taxon>Pseudomonadati</taxon>
        <taxon>Pseudomonadota</taxon>
        <taxon>Gammaproteobacteria</taxon>
        <taxon>Enterobacterales</taxon>
        <taxon>Enterobacteriaceae</taxon>
        <taxon>Atlantibacter</taxon>
    </lineage>
</organism>
<evidence type="ECO:0000313" key="1">
    <source>
        <dbReference type="EMBL" id="MDV7024530.1"/>
    </source>
</evidence>
<dbReference type="EMBL" id="JAWLOF010000014">
    <property type="protein sequence ID" value="MDV7024530.1"/>
    <property type="molecule type" value="Genomic_DNA"/>
</dbReference>
<protein>
    <submittedName>
        <fullName evidence="1">Uncharacterized protein</fullName>
    </submittedName>
</protein>
<accession>A0ABU4E5Y4</accession>
<reference evidence="1 2" key="1">
    <citation type="submission" date="2023-10" db="EMBL/GenBank/DDBJ databases">
        <authorList>
            <person name="Dale J."/>
        </authorList>
    </citation>
    <scope>NUCLEOTIDE SEQUENCE [LARGE SCALE GENOMIC DNA]</scope>
    <source>
        <strain evidence="1 2">2023EL-00970</strain>
    </source>
</reference>
<name>A0ABU4E5Y4_9ENTR</name>
<evidence type="ECO:0000313" key="2">
    <source>
        <dbReference type="Proteomes" id="UP001187066"/>
    </source>
</evidence>
<sequence>MADVLIFTGNEPPRLLQITVLKKSISYVYPDKVPREIPVDIIFATFLNGKSGAVLVAADRAVTRREIVEAHLKLIAEPVPARRYRNRQGQGLPRSARA</sequence>
<dbReference type="Proteomes" id="UP001187066">
    <property type="component" value="Unassembled WGS sequence"/>
</dbReference>
<comment type="caution">
    <text evidence="1">The sequence shown here is derived from an EMBL/GenBank/DDBJ whole genome shotgun (WGS) entry which is preliminary data.</text>
</comment>
<dbReference type="RefSeq" id="WP_192798725.1">
    <property type="nucleotide sequence ID" value="NZ_JAWLOF010000014.1"/>
</dbReference>
<proteinExistence type="predicted"/>
<keyword evidence="2" id="KW-1185">Reference proteome</keyword>